<dbReference type="Proteomes" id="UP001225598">
    <property type="component" value="Chromosome"/>
</dbReference>
<gene>
    <name evidence="1" type="ORF">QP027_02550</name>
</gene>
<name>A0ABY8VH76_9CORY</name>
<dbReference type="EMBL" id="CP126969">
    <property type="protein sequence ID" value="WIM68301.1"/>
    <property type="molecule type" value="Genomic_DNA"/>
</dbReference>
<organism evidence="1 2">
    <name type="scientific">Corynebacterium breve</name>
    <dbReference type="NCBI Taxonomy" id="3049799"/>
    <lineage>
        <taxon>Bacteria</taxon>
        <taxon>Bacillati</taxon>
        <taxon>Actinomycetota</taxon>
        <taxon>Actinomycetes</taxon>
        <taxon>Mycobacteriales</taxon>
        <taxon>Corynebacteriaceae</taxon>
        <taxon>Corynebacterium</taxon>
    </lineage>
</organism>
<proteinExistence type="predicted"/>
<evidence type="ECO:0000313" key="1">
    <source>
        <dbReference type="EMBL" id="WIM68301.1"/>
    </source>
</evidence>
<sequence>MIPDHVLSAFQADNDTPQALGPAWDNGLLVGKTVVAHASETAVWSAKLRDKINIEGVRVSRPVRTTDGRFVVGGYKANDFIEGETARRVDEAIAAALRLDDALAVVEQPETKREDRWAKAENFAWEGIDIPGHRQVCHADFLACVVFSGTMPPALTDIVPTAAPRPHGYSAALTAVDGLLAGAIDGAVIDRWAHVPHFVPLCERALAYREALQEPADSNAMASFGEVRALLMS</sequence>
<accession>A0ABY8VH76</accession>
<protein>
    <recommendedName>
        <fullName evidence="3">TIGR02569 family protein</fullName>
    </recommendedName>
</protein>
<reference evidence="1 2" key="1">
    <citation type="submission" date="2023-05" db="EMBL/GenBank/DDBJ databases">
        <title>Corynebacterium suedekumii sp. nov. and Corynebacterium breve sp. nov. isolated from raw cow's milk.</title>
        <authorList>
            <person name="Baer M.K."/>
            <person name="Mehl L."/>
            <person name="Hellmuth R."/>
            <person name="Marke G."/>
            <person name="Lipski A."/>
        </authorList>
    </citation>
    <scope>NUCLEOTIDE SEQUENCE [LARGE SCALE GENOMIC DNA]</scope>
    <source>
        <strain evidence="1 2">R4</strain>
    </source>
</reference>
<evidence type="ECO:0008006" key="3">
    <source>
        <dbReference type="Google" id="ProtNLM"/>
    </source>
</evidence>
<dbReference type="RefSeq" id="WP_284825752.1">
    <property type="nucleotide sequence ID" value="NZ_CP126969.1"/>
</dbReference>
<keyword evidence="2" id="KW-1185">Reference proteome</keyword>
<evidence type="ECO:0000313" key="2">
    <source>
        <dbReference type="Proteomes" id="UP001225598"/>
    </source>
</evidence>